<evidence type="ECO:0000313" key="1">
    <source>
        <dbReference type="EMBL" id="KFX08559.1"/>
    </source>
</evidence>
<organism evidence="1 3">
    <name type="scientific">Pectobacterium wasabiae</name>
    <dbReference type="NCBI Taxonomy" id="55208"/>
    <lineage>
        <taxon>Bacteria</taxon>
        <taxon>Pseudomonadati</taxon>
        <taxon>Pseudomonadota</taxon>
        <taxon>Gammaproteobacteria</taxon>
        <taxon>Enterobacterales</taxon>
        <taxon>Pectobacteriaceae</taxon>
        <taxon>Pectobacterium</taxon>
    </lineage>
</organism>
<comment type="caution">
    <text evidence="1">The sequence shown here is derived from an EMBL/GenBank/DDBJ whole genome shotgun (WGS) entry which is preliminary data.</text>
</comment>
<dbReference type="EMBL" id="JQOH01000004">
    <property type="protein sequence ID" value="KGA28586.1"/>
    <property type="molecule type" value="Genomic_DNA"/>
</dbReference>
<gene>
    <name evidence="1" type="ORF">JV38_07485</name>
    <name evidence="2" type="ORF">KU73_11205</name>
</gene>
<keyword evidence="4" id="KW-1185">Reference proteome</keyword>
<proteinExistence type="predicted"/>
<dbReference type="Proteomes" id="UP000029257">
    <property type="component" value="Unassembled WGS sequence"/>
</dbReference>
<dbReference type="AlphaFoldDB" id="A0AAW3EIA4"/>
<name>A0AAW3EIA4_9GAMM</name>
<sequence length="130" mass="15208">MIPLPLRLFQLLIETIYLSHFIFPLRKCAVGTRTVQSGNSLKARQYEEKTEKIFRRKSKQRFTPHKLIVHFFVISVTKKLTSRISASILKNVNSITENKLTNNEELTMKLLNKIIAMFENIHINFGTFNQ</sequence>
<protein>
    <submittedName>
        <fullName evidence="1">Uncharacterized protein</fullName>
    </submittedName>
</protein>
<dbReference type="EMBL" id="JQHP01000003">
    <property type="protein sequence ID" value="KFX08559.1"/>
    <property type="molecule type" value="Genomic_DNA"/>
</dbReference>
<evidence type="ECO:0000313" key="4">
    <source>
        <dbReference type="Proteomes" id="UP000029436"/>
    </source>
</evidence>
<evidence type="ECO:0000313" key="3">
    <source>
        <dbReference type="Proteomes" id="UP000029257"/>
    </source>
</evidence>
<evidence type="ECO:0000313" key="2">
    <source>
        <dbReference type="EMBL" id="KGA28586.1"/>
    </source>
</evidence>
<reference evidence="3 4" key="1">
    <citation type="submission" date="2014-08" db="EMBL/GenBank/DDBJ databases">
        <title>Genome sequences of NCPPB Pectobacterium isolates.</title>
        <authorList>
            <person name="Glover R.H."/>
            <person name="Sapp M."/>
            <person name="Elphinstone J."/>
        </authorList>
    </citation>
    <scope>NUCLEOTIDE SEQUENCE [LARGE SCALE GENOMIC DNA]</scope>
    <source>
        <strain evidence="1 3">NCPPB 3701</strain>
        <strain evidence="2 4">NCPPB3702</strain>
    </source>
</reference>
<dbReference type="Proteomes" id="UP000029436">
    <property type="component" value="Unassembled WGS sequence"/>
</dbReference>
<accession>A0AAW3EIA4</accession>